<accession>A0AAE0NMS7</accession>
<sequence length="294" mass="32275">MQPFSSAYCWKGELKKKPPFWAGWLVGWPQCTAVMAVFLSVWSGRLRENSRMEEGCHHEDLFFSPVMLLCARVKSGRSRALTTLTSVMSALLGHVVRHACEEEGGRGGGMTGRCPKPAEVLLLLFPPMDVPSHCDSRELGFGIVKFDPAKTDGSQPPPVCVCVSVRFLRVHMGVGRVWSLRHQTLGRPYRRCRVYVVARLRCSEEVLSPDFSAADHGSCRRGASAQARQANAITASWAISPAVMCTEMALITQIPAFSCRLPPVSPPASPPTPLAAGRLGTWSLMRKLARFITP</sequence>
<keyword evidence="1" id="KW-0472">Membrane</keyword>
<dbReference type="Proteomes" id="UP001287356">
    <property type="component" value="Unassembled WGS sequence"/>
</dbReference>
<evidence type="ECO:0000256" key="1">
    <source>
        <dbReference type="SAM" id="Phobius"/>
    </source>
</evidence>
<proteinExistence type="predicted"/>
<evidence type="ECO:0000313" key="2">
    <source>
        <dbReference type="EMBL" id="KAK3384224.1"/>
    </source>
</evidence>
<gene>
    <name evidence="2" type="ORF">B0T24DRAFT_75957</name>
</gene>
<dbReference type="AlphaFoldDB" id="A0AAE0NMS7"/>
<keyword evidence="1" id="KW-1133">Transmembrane helix</keyword>
<protein>
    <submittedName>
        <fullName evidence="2">Uncharacterized protein</fullName>
    </submittedName>
</protein>
<reference evidence="2" key="1">
    <citation type="journal article" date="2023" name="Mol. Phylogenet. Evol.">
        <title>Genome-scale phylogeny and comparative genomics of the fungal order Sordariales.</title>
        <authorList>
            <person name="Hensen N."/>
            <person name="Bonometti L."/>
            <person name="Westerberg I."/>
            <person name="Brannstrom I.O."/>
            <person name="Guillou S."/>
            <person name="Cros-Aarteil S."/>
            <person name="Calhoun S."/>
            <person name="Haridas S."/>
            <person name="Kuo A."/>
            <person name="Mondo S."/>
            <person name="Pangilinan J."/>
            <person name="Riley R."/>
            <person name="LaButti K."/>
            <person name="Andreopoulos B."/>
            <person name="Lipzen A."/>
            <person name="Chen C."/>
            <person name="Yan M."/>
            <person name="Daum C."/>
            <person name="Ng V."/>
            <person name="Clum A."/>
            <person name="Steindorff A."/>
            <person name="Ohm R.A."/>
            <person name="Martin F."/>
            <person name="Silar P."/>
            <person name="Natvig D.O."/>
            <person name="Lalanne C."/>
            <person name="Gautier V."/>
            <person name="Ament-Velasquez S.L."/>
            <person name="Kruys A."/>
            <person name="Hutchinson M.I."/>
            <person name="Powell A.J."/>
            <person name="Barry K."/>
            <person name="Miller A.N."/>
            <person name="Grigoriev I.V."/>
            <person name="Debuchy R."/>
            <person name="Gladieux P."/>
            <person name="Hiltunen Thoren M."/>
            <person name="Johannesson H."/>
        </authorList>
    </citation>
    <scope>NUCLEOTIDE SEQUENCE</scope>
    <source>
        <strain evidence="2">CBS 958.72</strain>
    </source>
</reference>
<feature type="transmembrane region" description="Helical" evidence="1">
    <location>
        <begin position="20"/>
        <end position="42"/>
    </location>
</feature>
<keyword evidence="1" id="KW-0812">Transmembrane</keyword>
<organism evidence="2 3">
    <name type="scientific">Lasiosphaeria ovina</name>
    <dbReference type="NCBI Taxonomy" id="92902"/>
    <lineage>
        <taxon>Eukaryota</taxon>
        <taxon>Fungi</taxon>
        <taxon>Dikarya</taxon>
        <taxon>Ascomycota</taxon>
        <taxon>Pezizomycotina</taxon>
        <taxon>Sordariomycetes</taxon>
        <taxon>Sordariomycetidae</taxon>
        <taxon>Sordariales</taxon>
        <taxon>Lasiosphaeriaceae</taxon>
        <taxon>Lasiosphaeria</taxon>
    </lineage>
</organism>
<dbReference type="EMBL" id="JAULSN010000001">
    <property type="protein sequence ID" value="KAK3384224.1"/>
    <property type="molecule type" value="Genomic_DNA"/>
</dbReference>
<keyword evidence="3" id="KW-1185">Reference proteome</keyword>
<evidence type="ECO:0000313" key="3">
    <source>
        <dbReference type="Proteomes" id="UP001287356"/>
    </source>
</evidence>
<reference evidence="2" key="2">
    <citation type="submission" date="2023-06" db="EMBL/GenBank/DDBJ databases">
        <authorList>
            <consortium name="Lawrence Berkeley National Laboratory"/>
            <person name="Haridas S."/>
            <person name="Hensen N."/>
            <person name="Bonometti L."/>
            <person name="Westerberg I."/>
            <person name="Brannstrom I.O."/>
            <person name="Guillou S."/>
            <person name="Cros-Aarteil S."/>
            <person name="Calhoun S."/>
            <person name="Kuo A."/>
            <person name="Mondo S."/>
            <person name="Pangilinan J."/>
            <person name="Riley R."/>
            <person name="Labutti K."/>
            <person name="Andreopoulos B."/>
            <person name="Lipzen A."/>
            <person name="Chen C."/>
            <person name="Yanf M."/>
            <person name="Daum C."/>
            <person name="Ng V."/>
            <person name="Clum A."/>
            <person name="Steindorff A."/>
            <person name="Ohm R."/>
            <person name="Martin F."/>
            <person name="Silar P."/>
            <person name="Natvig D."/>
            <person name="Lalanne C."/>
            <person name="Gautier V."/>
            <person name="Ament-Velasquez S.L."/>
            <person name="Kruys A."/>
            <person name="Hutchinson M.I."/>
            <person name="Powell A.J."/>
            <person name="Barry K."/>
            <person name="Miller A.N."/>
            <person name="Grigoriev I.V."/>
            <person name="Debuchy R."/>
            <person name="Gladieux P."/>
            <person name="Thoren M.H."/>
            <person name="Johannesson H."/>
        </authorList>
    </citation>
    <scope>NUCLEOTIDE SEQUENCE</scope>
    <source>
        <strain evidence="2">CBS 958.72</strain>
    </source>
</reference>
<name>A0AAE0NMS7_9PEZI</name>
<comment type="caution">
    <text evidence="2">The sequence shown here is derived from an EMBL/GenBank/DDBJ whole genome shotgun (WGS) entry which is preliminary data.</text>
</comment>